<dbReference type="AlphaFoldDB" id="A0A9J6PRD7"/>
<dbReference type="Pfam" id="PF00083">
    <property type="entry name" value="Sugar_tr"/>
    <property type="match status" value="1"/>
</dbReference>
<feature type="transmembrane region" description="Helical" evidence="9">
    <location>
        <begin position="323"/>
        <end position="345"/>
    </location>
</feature>
<evidence type="ECO:0000313" key="11">
    <source>
        <dbReference type="EMBL" id="MCU5776623.1"/>
    </source>
</evidence>
<feature type="transmembrane region" description="Helical" evidence="9">
    <location>
        <begin position="72"/>
        <end position="90"/>
    </location>
</feature>
<dbReference type="InterPro" id="IPR011701">
    <property type="entry name" value="MFS"/>
</dbReference>
<evidence type="ECO:0000256" key="9">
    <source>
        <dbReference type="SAM" id="Phobius"/>
    </source>
</evidence>
<feature type="transmembrane region" description="Helical" evidence="9">
    <location>
        <begin position="37"/>
        <end position="60"/>
    </location>
</feature>
<dbReference type="InterPro" id="IPR005829">
    <property type="entry name" value="Sugar_transporter_CS"/>
</dbReference>
<dbReference type="FunFam" id="1.20.1250.20:FF:000001">
    <property type="entry name" value="Dicarboxylate MFS transporter"/>
    <property type="match status" value="1"/>
</dbReference>
<sequence>MLSAGIGHFIEWFDFGLYGTLAAIIASNFFASGDPAVALLKSFAVFGSGFLMRPLGGLYFGSMGDRLGRRKVLVTVIVITSFSTFIMGILPTYHQVGIIAPTLLVLTRLLQGFAAGGESSGVITYLAESAKPHRRATLTCWSENFSFMAFVCGSGLVLLLTHTLGEPAMNDWGWRIPFLLAAPLGLGGLYMRRNMEDSAEFHKLKNSGKIDKSPLRTSLRTSGKALLFCVGFVVVKAVSSWVLQSFMPGYLSTHLHYSRTDSYLITTLGLLSVAICMPLTGYLSDRIGRRPVMLLGCGGFILLTYPAMLLMTHGSVATSVGAMSMLGIFVALFNGGCGAAMVELFPTAIRYGSIAIAYNMTVALFGGVTPLASASLISFTGDPLSPAYYVMATAVISFIAVLMCKETAGKILD</sequence>
<feature type="transmembrane region" description="Helical" evidence="9">
    <location>
        <begin position="225"/>
        <end position="243"/>
    </location>
</feature>
<feature type="transmembrane region" description="Helical" evidence="9">
    <location>
        <begin position="138"/>
        <end position="160"/>
    </location>
</feature>
<proteinExistence type="inferred from homology"/>
<dbReference type="PROSITE" id="PS00216">
    <property type="entry name" value="SUGAR_TRANSPORT_1"/>
    <property type="match status" value="1"/>
</dbReference>
<dbReference type="SUPFAM" id="SSF103473">
    <property type="entry name" value="MFS general substrate transporter"/>
    <property type="match status" value="1"/>
</dbReference>
<keyword evidence="5 9" id="KW-0812">Transmembrane</keyword>
<keyword evidence="4" id="KW-1003">Cell membrane</keyword>
<comment type="caution">
    <text evidence="11">The sequence shown here is derived from an EMBL/GenBank/DDBJ whole genome shotgun (WGS) entry which is preliminary data.</text>
</comment>
<dbReference type="PANTHER" id="PTHR43528">
    <property type="entry name" value="ALPHA-KETOGLUTARATE PERMEASE"/>
    <property type="match status" value="1"/>
</dbReference>
<feature type="domain" description="Major facilitator superfamily (MFS) profile" evidence="10">
    <location>
        <begin position="1"/>
        <end position="409"/>
    </location>
</feature>
<feature type="transmembrane region" description="Helical" evidence="9">
    <location>
        <begin position="172"/>
        <end position="191"/>
    </location>
</feature>
<feature type="transmembrane region" description="Helical" evidence="9">
    <location>
        <begin position="386"/>
        <end position="404"/>
    </location>
</feature>
<keyword evidence="7 9" id="KW-1133">Transmembrane helix</keyword>
<evidence type="ECO:0000256" key="2">
    <source>
        <dbReference type="ARBA" id="ARBA00008240"/>
    </source>
</evidence>
<feature type="transmembrane region" description="Helical" evidence="9">
    <location>
        <begin position="357"/>
        <end position="380"/>
    </location>
</feature>
<dbReference type="PANTHER" id="PTHR43528:SF1">
    <property type="entry name" value="ALPHA-KETOGLUTARATE PERMEASE"/>
    <property type="match status" value="1"/>
</dbReference>
<keyword evidence="3" id="KW-0813">Transport</keyword>
<evidence type="ECO:0000256" key="6">
    <source>
        <dbReference type="ARBA" id="ARBA00022847"/>
    </source>
</evidence>
<dbReference type="GO" id="GO:0005886">
    <property type="term" value="C:plasma membrane"/>
    <property type="evidence" value="ECO:0007669"/>
    <property type="project" value="UniProtKB-SubCell"/>
</dbReference>
<evidence type="ECO:0000256" key="7">
    <source>
        <dbReference type="ARBA" id="ARBA00022989"/>
    </source>
</evidence>
<organism evidence="11 12">
    <name type="scientific">Winslowiella arboricola</name>
    <dbReference type="NCBI Taxonomy" id="2978220"/>
    <lineage>
        <taxon>Bacteria</taxon>
        <taxon>Pseudomonadati</taxon>
        <taxon>Pseudomonadota</taxon>
        <taxon>Gammaproteobacteria</taxon>
        <taxon>Enterobacterales</taxon>
        <taxon>Erwiniaceae</taxon>
        <taxon>Winslowiella</taxon>
    </lineage>
</organism>
<comment type="subcellular location">
    <subcellularLocation>
        <location evidence="1">Cell membrane</location>
        <topology evidence="1">Multi-pass membrane protein</topology>
    </subcellularLocation>
</comment>
<dbReference type="PROSITE" id="PS50850">
    <property type="entry name" value="MFS"/>
    <property type="match status" value="1"/>
</dbReference>
<dbReference type="PROSITE" id="PS00217">
    <property type="entry name" value="SUGAR_TRANSPORT_2"/>
    <property type="match status" value="1"/>
</dbReference>
<evidence type="ECO:0000256" key="1">
    <source>
        <dbReference type="ARBA" id="ARBA00004651"/>
    </source>
</evidence>
<dbReference type="InterPro" id="IPR036259">
    <property type="entry name" value="MFS_trans_sf"/>
</dbReference>
<reference evidence="11" key="1">
    <citation type="submission" date="2022-09" db="EMBL/GenBank/DDBJ databases">
        <title>Winslowiella arboricola sp. nov., isolated from bleeding cankers on broadleaf hosts.</title>
        <authorList>
            <person name="Brady C."/>
            <person name="Kaur S."/>
            <person name="Crampton B."/>
            <person name="Maddock D."/>
            <person name="Arnold D."/>
            <person name="Denman S."/>
        </authorList>
    </citation>
    <scope>NUCLEOTIDE SEQUENCE</scope>
    <source>
        <strain evidence="11">BAC 15a-03b</strain>
    </source>
</reference>
<dbReference type="Proteomes" id="UP001064262">
    <property type="component" value="Unassembled WGS sequence"/>
</dbReference>
<protein>
    <submittedName>
        <fullName evidence="11">MFS transporter</fullName>
    </submittedName>
</protein>
<evidence type="ECO:0000313" key="12">
    <source>
        <dbReference type="Proteomes" id="UP001064262"/>
    </source>
</evidence>
<feature type="transmembrane region" description="Helical" evidence="9">
    <location>
        <begin position="292"/>
        <end position="311"/>
    </location>
</feature>
<dbReference type="InterPro" id="IPR005828">
    <property type="entry name" value="MFS_sugar_transport-like"/>
</dbReference>
<evidence type="ECO:0000259" key="10">
    <source>
        <dbReference type="PROSITE" id="PS50850"/>
    </source>
</evidence>
<name>A0A9J6PRD7_9GAMM</name>
<dbReference type="Pfam" id="PF07690">
    <property type="entry name" value="MFS_1"/>
    <property type="match status" value="1"/>
</dbReference>
<accession>A0A9J6PRD7</accession>
<evidence type="ECO:0000256" key="3">
    <source>
        <dbReference type="ARBA" id="ARBA00022448"/>
    </source>
</evidence>
<dbReference type="EMBL" id="JAODIM010000036">
    <property type="protein sequence ID" value="MCU5776623.1"/>
    <property type="molecule type" value="Genomic_DNA"/>
</dbReference>
<dbReference type="InterPro" id="IPR051084">
    <property type="entry name" value="H+-coupled_symporters"/>
</dbReference>
<keyword evidence="8 9" id="KW-0472">Membrane</keyword>
<feature type="transmembrane region" description="Helical" evidence="9">
    <location>
        <begin position="12"/>
        <end position="31"/>
    </location>
</feature>
<keyword evidence="12" id="KW-1185">Reference proteome</keyword>
<dbReference type="RefSeq" id="WP_267141254.1">
    <property type="nucleotide sequence ID" value="NZ_JAODIL010000054.1"/>
</dbReference>
<gene>
    <name evidence="11" type="ORF">N5923_03795</name>
</gene>
<comment type="similarity">
    <text evidence="2">Belongs to the major facilitator superfamily. Metabolite:H+ Symporter (MHS) family (TC 2.A.1.6) family.</text>
</comment>
<dbReference type="InterPro" id="IPR020846">
    <property type="entry name" value="MFS_dom"/>
</dbReference>
<feature type="transmembrane region" description="Helical" evidence="9">
    <location>
        <begin position="263"/>
        <end position="283"/>
    </location>
</feature>
<evidence type="ECO:0000256" key="8">
    <source>
        <dbReference type="ARBA" id="ARBA00023136"/>
    </source>
</evidence>
<dbReference type="Gene3D" id="1.20.1250.20">
    <property type="entry name" value="MFS general substrate transporter like domains"/>
    <property type="match status" value="2"/>
</dbReference>
<evidence type="ECO:0000256" key="5">
    <source>
        <dbReference type="ARBA" id="ARBA00022692"/>
    </source>
</evidence>
<dbReference type="GO" id="GO:0015293">
    <property type="term" value="F:symporter activity"/>
    <property type="evidence" value="ECO:0007669"/>
    <property type="project" value="UniProtKB-KW"/>
</dbReference>
<evidence type="ECO:0000256" key="4">
    <source>
        <dbReference type="ARBA" id="ARBA00022475"/>
    </source>
</evidence>
<keyword evidence="6" id="KW-0769">Symport</keyword>